<name>A0A2P8R098_9BACT</name>
<evidence type="ECO:0000313" key="3">
    <source>
        <dbReference type="Proteomes" id="UP000240535"/>
    </source>
</evidence>
<reference evidence="3" key="1">
    <citation type="submission" date="2017-10" db="EMBL/GenBank/DDBJ databases">
        <title>Campylobacter species from seals.</title>
        <authorList>
            <person name="Gilbert M.J."/>
            <person name="Zomer A.L."/>
            <person name="Timmerman A.J."/>
            <person name="Duim B."/>
            <person name="Wagenaar J.A."/>
        </authorList>
    </citation>
    <scope>NUCLEOTIDE SEQUENCE [LARGE SCALE GENOMIC DNA]</scope>
    <source>
        <strain evidence="3">17S00004-5</strain>
    </source>
</reference>
<proteinExistence type="predicted"/>
<dbReference type="CDD" id="cd00093">
    <property type="entry name" value="HTH_XRE"/>
    <property type="match status" value="1"/>
</dbReference>
<dbReference type="AlphaFoldDB" id="A0A2P8R098"/>
<dbReference type="GO" id="GO:0003677">
    <property type="term" value="F:DNA binding"/>
    <property type="evidence" value="ECO:0007669"/>
    <property type="project" value="InterPro"/>
</dbReference>
<evidence type="ECO:0000259" key="1">
    <source>
        <dbReference type="PROSITE" id="PS50943"/>
    </source>
</evidence>
<gene>
    <name evidence="2" type="ORF">CQ405_04990</name>
</gene>
<accession>A0A2P8R098</accession>
<organism evidence="2 3">
    <name type="scientific">Campylobacter blaseri</name>
    <dbReference type="NCBI Taxonomy" id="2042961"/>
    <lineage>
        <taxon>Bacteria</taxon>
        <taxon>Pseudomonadati</taxon>
        <taxon>Campylobacterota</taxon>
        <taxon>Epsilonproteobacteria</taxon>
        <taxon>Campylobacterales</taxon>
        <taxon>Campylobacteraceae</taxon>
        <taxon>Campylobacter</taxon>
    </lineage>
</organism>
<dbReference type="RefSeq" id="WP_106871321.1">
    <property type="nucleotide sequence ID" value="NZ_CP053841.1"/>
</dbReference>
<dbReference type="EMBL" id="PDHH01000004">
    <property type="protein sequence ID" value="PSM51924.1"/>
    <property type="molecule type" value="Genomic_DNA"/>
</dbReference>
<dbReference type="SUPFAM" id="SSF47413">
    <property type="entry name" value="lambda repressor-like DNA-binding domains"/>
    <property type="match status" value="1"/>
</dbReference>
<dbReference type="InterPro" id="IPR010982">
    <property type="entry name" value="Lambda_DNA-bd_dom_sf"/>
</dbReference>
<dbReference type="OrthoDB" id="5360811at2"/>
<comment type="caution">
    <text evidence="2">The sequence shown here is derived from an EMBL/GenBank/DDBJ whole genome shotgun (WGS) entry which is preliminary data.</text>
</comment>
<dbReference type="Proteomes" id="UP000240535">
    <property type="component" value="Unassembled WGS sequence"/>
</dbReference>
<dbReference type="Gene3D" id="1.10.260.40">
    <property type="entry name" value="lambda repressor-like DNA-binding domains"/>
    <property type="match status" value="1"/>
</dbReference>
<feature type="domain" description="HTH cro/C1-type" evidence="1">
    <location>
        <begin position="22"/>
        <end position="79"/>
    </location>
</feature>
<dbReference type="InterPro" id="IPR001387">
    <property type="entry name" value="Cro/C1-type_HTH"/>
</dbReference>
<dbReference type="PROSITE" id="PS50943">
    <property type="entry name" value="HTH_CROC1"/>
    <property type="match status" value="1"/>
</dbReference>
<dbReference type="Pfam" id="PF01381">
    <property type="entry name" value="HTH_3"/>
    <property type="match status" value="1"/>
</dbReference>
<evidence type="ECO:0000313" key="2">
    <source>
        <dbReference type="EMBL" id="PSM51924.1"/>
    </source>
</evidence>
<sequence>MENYEIQKINIDNFYKKVGNNVKRIREKKGFSQLQLANEIGHNSVGHIAKAEIYAYNKRFNLEQLYKISIVLQVDIKDFFD</sequence>
<protein>
    <submittedName>
        <fullName evidence="2">Transcriptional regulator</fullName>
    </submittedName>
</protein>
<keyword evidence="3" id="KW-1185">Reference proteome</keyword>